<dbReference type="SMART" id="SM00332">
    <property type="entry name" value="PP2Cc"/>
    <property type="match status" value="1"/>
</dbReference>
<comment type="catalytic activity">
    <reaction evidence="10">
        <text>O-phospho-L-seryl-[protein] + H2O = L-seryl-[protein] + phosphate</text>
        <dbReference type="Rhea" id="RHEA:20629"/>
        <dbReference type="Rhea" id="RHEA-COMP:9863"/>
        <dbReference type="Rhea" id="RHEA-COMP:11604"/>
        <dbReference type="ChEBI" id="CHEBI:15377"/>
        <dbReference type="ChEBI" id="CHEBI:29999"/>
        <dbReference type="ChEBI" id="CHEBI:43474"/>
        <dbReference type="ChEBI" id="CHEBI:83421"/>
        <dbReference type="EC" id="3.1.3.16"/>
    </reaction>
</comment>
<keyword evidence="6 12" id="KW-0378">Hydrolase</keyword>
<comment type="cofactor">
    <cofactor evidence="1">
        <name>Mn(2+)</name>
        <dbReference type="ChEBI" id="CHEBI:29035"/>
    </cofactor>
</comment>
<dbReference type="EC" id="3.1.3.16" evidence="4"/>
<evidence type="ECO:0000256" key="8">
    <source>
        <dbReference type="ARBA" id="ARBA00022912"/>
    </source>
</evidence>
<comment type="similarity">
    <text evidence="3 12">Belongs to the PP2C family.</text>
</comment>
<dbReference type="InterPro" id="IPR036457">
    <property type="entry name" value="PPM-type-like_dom_sf"/>
</dbReference>
<dbReference type="GO" id="GO:0046872">
    <property type="term" value="F:metal ion binding"/>
    <property type="evidence" value="ECO:0007669"/>
    <property type="project" value="UniProtKB-KW"/>
</dbReference>
<keyword evidence="7" id="KW-0460">Magnesium</keyword>
<dbReference type="GeneID" id="111017290"/>
<dbReference type="PANTHER" id="PTHR47992">
    <property type="entry name" value="PROTEIN PHOSPHATASE"/>
    <property type="match status" value="1"/>
</dbReference>
<evidence type="ECO:0000256" key="10">
    <source>
        <dbReference type="ARBA" id="ARBA00047761"/>
    </source>
</evidence>
<keyword evidence="9" id="KW-0464">Manganese</keyword>
<dbReference type="FunFam" id="3.60.40.10:FF:000020">
    <property type="entry name" value="Probable protein phosphatase 2C 42"/>
    <property type="match status" value="1"/>
</dbReference>
<dbReference type="InterPro" id="IPR001932">
    <property type="entry name" value="PPM-type_phosphatase-like_dom"/>
</dbReference>
<evidence type="ECO:0000256" key="12">
    <source>
        <dbReference type="RuleBase" id="RU003465"/>
    </source>
</evidence>
<comment type="catalytic activity">
    <reaction evidence="11">
        <text>O-phospho-L-threonyl-[protein] + H2O = L-threonyl-[protein] + phosphate</text>
        <dbReference type="Rhea" id="RHEA:47004"/>
        <dbReference type="Rhea" id="RHEA-COMP:11060"/>
        <dbReference type="Rhea" id="RHEA-COMP:11605"/>
        <dbReference type="ChEBI" id="CHEBI:15377"/>
        <dbReference type="ChEBI" id="CHEBI:30013"/>
        <dbReference type="ChEBI" id="CHEBI:43474"/>
        <dbReference type="ChEBI" id="CHEBI:61977"/>
        <dbReference type="EC" id="3.1.3.16"/>
    </reaction>
</comment>
<evidence type="ECO:0000256" key="4">
    <source>
        <dbReference type="ARBA" id="ARBA00013081"/>
    </source>
</evidence>
<evidence type="ECO:0000256" key="3">
    <source>
        <dbReference type="ARBA" id="ARBA00006702"/>
    </source>
</evidence>
<evidence type="ECO:0000256" key="7">
    <source>
        <dbReference type="ARBA" id="ARBA00022842"/>
    </source>
</evidence>
<protein>
    <recommendedName>
        <fullName evidence="4">protein-serine/threonine phosphatase</fullName>
        <ecNumber evidence="4">3.1.3.16</ecNumber>
    </recommendedName>
</protein>
<dbReference type="AlphaFoldDB" id="A0A6J1D4S7"/>
<gene>
    <name evidence="15" type="primary">LOC111017290</name>
</gene>
<dbReference type="SUPFAM" id="SSF81606">
    <property type="entry name" value="PP2C-like"/>
    <property type="match status" value="1"/>
</dbReference>
<dbReference type="Gene3D" id="3.60.40.10">
    <property type="entry name" value="PPM-type phosphatase domain"/>
    <property type="match status" value="1"/>
</dbReference>
<evidence type="ECO:0000256" key="2">
    <source>
        <dbReference type="ARBA" id="ARBA00001946"/>
    </source>
</evidence>
<feature type="domain" description="PPM-type phosphatase" evidence="13">
    <location>
        <begin position="35"/>
        <end position="337"/>
    </location>
</feature>
<dbReference type="InterPro" id="IPR015655">
    <property type="entry name" value="PP2C"/>
</dbReference>
<name>A0A6J1D4S7_MOMCH</name>
<dbReference type="RefSeq" id="XP_022148688.1">
    <property type="nucleotide sequence ID" value="XM_022292996.1"/>
</dbReference>
<dbReference type="PROSITE" id="PS51746">
    <property type="entry name" value="PPM_2"/>
    <property type="match status" value="1"/>
</dbReference>
<dbReference type="OrthoDB" id="420076at2759"/>
<dbReference type="GO" id="GO:0004722">
    <property type="term" value="F:protein serine/threonine phosphatase activity"/>
    <property type="evidence" value="ECO:0007669"/>
    <property type="project" value="UniProtKB-EC"/>
</dbReference>
<evidence type="ECO:0000313" key="14">
    <source>
        <dbReference type="Proteomes" id="UP000504603"/>
    </source>
</evidence>
<proteinExistence type="inferred from homology"/>
<comment type="cofactor">
    <cofactor evidence="2">
        <name>Mg(2+)</name>
        <dbReference type="ChEBI" id="CHEBI:18420"/>
    </cofactor>
</comment>
<evidence type="ECO:0000313" key="15">
    <source>
        <dbReference type="RefSeq" id="XP_022148688.1"/>
    </source>
</evidence>
<dbReference type="Pfam" id="PF00481">
    <property type="entry name" value="PP2C"/>
    <property type="match status" value="1"/>
</dbReference>
<keyword evidence="5" id="KW-0479">Metal-binding</keyword>
<evidence type="ECO:0000256" key="9">
    <source>
        <dbReference type="ARBA" id="ARBA00023211"/>
    </source>
</evidence>
<evidence type="ECO:0000256" key="6">
    <source>
        <dbReference type="ARBA" id="ARBA00022801"/>
    </source>
</evidence>
<evidence type="ECO:0000256" key="1">
    <source>
        <dbReference type="ARBA" id="ARBA00001936"/>
    </source>
</evidence>
<dbReference type="KEGG" id="mcha:111017290"/>
<keyword evidence="14" id="KW-1185">Reference proteome</keyword>
<evidence type="ECO:0000259" key="13">
    <source>
        <dbReference type="PROSITE" id="PS51746"/>
    </source>
</evidence>
<reference evidence="15" key="1">
    <citation type="submission" date="2025-08" db="UniProtKB">
        <authorList>
            <consortium name="RefSeq"/>
        </authorList>
    </citation>
    <scope>IDENTIFICATION</scope>
    <source>
        <strain evidence="15">OHB3-1</strain>
    </source>
</reference>
<dbReference type="InterPro" id="IPR000222">
    <property type="entry name" value="PP2C_BS"/>
</dbReference>
<sequence length="380" mass="42534">MMLRSFYRPLERCFGRWAGDGLLWHSELKPHASGDYSIAVVQANSCLEDQSQVFTSPLATYVGVYDGHGGPEASRFVNKHLFPYMHKFATEQGGLSEDVIKKAFNATEEDFLRLVKRALPAKPQIASVGSCCLVGAISNTKLYVANLGDSRAVLGRRGSESKRTPVVAERLSTDHNVGVDEVRKEVEALHPDDSHIVVYSRGVWRIKGIIQVSRSIGDVYLKKPEFNRDPIFQQFGNPVPLKRPVMTAEPSILTRELKPQDLFLIFASDGLWEQLTDEAAVEIVFKNPRAGIAKRLVRAALHEAAKKREMRYADIKKIEKGIRRHFHDDITVIVVYLDHHRSSPTGRAKNGIAGYTSAPVDIFSLNSNYEAEEKLGNSMF</sequence>
<accession>A0A6J1D4S7</accession>
<dbReference type="PROSITE" id="PS01032">
    <property type="entry name" value="PPM_1"/>
    <property type="match status" value="1"/>
</dbReference>
<organism evidence="14 15">
    <name type="scientific">Momordica charantia</name>
    <name type="common">Bitter gourd</name>
    <name type="synonym">Balsam pear</name>
    <dbReference type="NCBI Taxonomy" id="3673"/>
    <lineage>
        <taxon>Eukaryota</taxon>
        <taxon>Viridiplantae</taxon>
        <taxon>Streptophyta</taxon>
        <taxon>Embryophyta</taxon>
        <taxon>Tracheophyta</taxon>
        <taxon>Spermatophyta</taxon>
        <taxon>Magnoliopsida</taxon>
        <taxon>eudicotyledons</taxon>
        <taxon>Gunneridae</taxon>
        <taxon>Pentapetalae</taxon>
        <taxon>rosids</taxon>
        <taxon>fabids</taxon>
        <taxon>Cucurbitales</taxon>
        <taxon>Cucurbitaceae</taxon>
        <taxon>Momordiceae</taxon>
        <taxon>Momordica</taxon>
    </lineage>
</organism>
<evidence type="ECO:0000256" key="5">
    <source>
        <dbReference type="ARBA" id="ARBA00022723"/>
    </source>
</evidence>
<evidence type="ECO:0000256" key="11">
    <source>
        <dbReference type="ARBA" id="ARBA00048336"/>
    </source>
</evidence>
<dbReference type="CDD" id="cd00143">
    <property type="entry name" value="PP2Cc"/>
    <property type="match status" value="1"/>
</dbReference>
<dbReference type="Proteomes" id="UP000504603">
    <property type="component" value="Unplaced"/>
</dbReference>
<keyword evidence="8 12" id="KW-0904">Protein phosphatase</keyword>